<dbReference type="InterPro" id="IPR002586">
    <property type="entry name" value="CobQ/CobB/MinD/ParA_Nub-bd_dom"/>
</dbReference>
<dbReference type="EMBL" id="JAROAV010000043">
    <property type="protein sequence ID" value="MDF8265791.1"/>
    <property type="molecule type" value="Genomic_DNA"/>
</dbReference>
<feature type="domain" description="CobQ/CobB/MinD/ParA nucleotide binding" evidence="2">
    <location>
        <begin position="6"/>
        <end position="81"/>
    </location>
</feature>
<sequence>MPAQLVLVAGAGGAGSSTVAARLATTAAAEGVDVVLADLDPVCGAASLLPPHGDRPRLVDVSARADRSSASMLRELVRLLGLDDRLVDEVGLLPGSDLVAMLLALRERASSTQLLVVDAGSRAVDLAAVAERMPWLAARVLPAQRGWLTTSNPLVASALGRRWPGDRVARALADAHQEAVAVRDLMSGAVAVLVEPSPVDRRSLRHEVGLALHGVELRARVRGRADSEDTEAVPLVPDGSRATEPLLDLVTAGPSRCAATITPDGEAWLWRIGLPLLRSRDVRVTRSDDDLVIEAVGVRRVARLPTALRRCRARRAVVRDGTLEVRFEPDEQEMS</sequence>
<protein>
    <recommendedName>
        <fullName evidence="6">ArsA HSP20-like domain-containing protein</fullName>
    </recommendedName>
</protein>
<evidence type="ECO:0000256" key="1">
    <source>
        <dbReference type="ARBA" id="ARBA00011040"/>
    </source>
</evidence>
<gene>
    <name evidence="4" type="ORF">P4R38_16210</name>
</gene>
<dbReference type="InterPro" id="IPR040612">
    <property type="entry name" value="ArsA_HSP20-like"/>
</dbReference>
<feature type="domain" description="ArsA HSP20-like" evidence="3">
    <location>
        <begin position="268"/>
        <end position="327"/>
    </location>
</feature>
<dbReference type="RefSeq" id="WP_277193074.1">
    <property type="nucleotide sequence ID" value="NZ_JAROAV010000043.1"/>
</dbReference>
<dbReference type="Gene3D" id="2.60.40.790">
    <property type="match status" value="1"/>
</dbReference>
<dbReference type="Proteomes" id="UP001528912">
    <property type="component" value="Unassembled WGS sequence"/>
</dbReference>
<dbReference type="InterPro" id="IPR008978">
    <property type="entry name" value="HSP20-like_chaperone"/>
</dbReference>
<reference evidence="4 5" key="1">
    <citation type="submission" date="2023-03" db="EMBL/GenBank/DDBJ databases">
        <title>YIM 133296 draft genome.</title>
        <authorList>
            <person name="Xiong L."/>
        </authorList>
    </citation>
    <scope>NUCLEOTIDE SEQUENCE [LARGE SCALE GENOMIC DNA]</scope>
    <source>
        <strain evidence="4 5">YIM 133296</strain>
    </source>
</reference>
<evidence type="ECO:0000313" key="4">
    <source>
        <dbReference type="EMBL" id="MDF8265791.1"/>
    </source>
</evidence>
<dbReference type="SUPFAM" id="SSF52540">
    <property type="entry name" value="P-loop containing nucleoside triphosphate hydrolases"/>
    <property type="match status" value="1"/>
</dbReference>
<dbReference type="Pfam" id="PF17886">
    <property type="entry name" value="ArsA_HSP20"/>
    <property type="match status" value="1"/>
</dbReference>
<proteinExistence type="inferred from homology"/>
<name>A0ABT6CAK4_9MICO</name>
<keyword evidence="5" id="KW-1185">Reference proteome</keyword>
<dbReference type="Gene3D" id="3.40.50.300">
    <property type="entry name" value="P-loop containing nucleotide triphosphate hydrolases"/>
    <property type="match status" value="1"/>
</dbReference>
<accession>A0ABT6CAK4</accession>
<organism evidence="4 5">
    <name type="scientific">Luteipulveratus flavus</name>
    <dbReference type="NCBI Taxonomy" id="3031728"/>
    <lineage>
        <taxon>Bacteria</taxon>
        <taxon>Bacillati</taxon>
        <taxon>Actinomycetota</taxon>
        <taxon>Actinomycetes</taxon>
        <taxon>Micrococcales</taxon>
        <taxon>Dermacoccaceae</taxon>
        <taxon>Luteipulveratus</taxon>
    </lineage>
</organism>
<comment type="caution">
    <text evidence="4">The sequence shown here is derived from an EMBL/GenBank/DDBJ whole genome shotgun (WGS) entry which is preliminary data.</text>
</comment>
<evidence type="ECO:0000313" key="5">
    <source>
        <dbReference type="Proteomes" id="UP001528912"/>
    </source>
</evidence>
<dbReference type="Pfam" id="PF01656">
    <property type="entry name" value="CbiA"/>
    <property type="match status" value="1"/>
</dbReference>
<evidence type="ECO:0000259" key="2">
    <source>
        <dbReference type="Pfam" id="PF01656"/>
    </source>
</evidence>
<dbReference type="InterPro" id="IPR027417">
    <property type="entry name" value="P-loop_NTPase"/>
</dbReference>
<evidence type="ECO:0008006" key="6">
    <source>
        <dbReference type="Google" id="ProtNLM"/>
    </source>
</evidence>
<evidence type="ECO:0000259" key="3">
    <source>
        <dbReference type="Pfam" id="PF17886"/>
    </source>
</evidence>
<comment type="similarity">
    <text evidence="1">Belongs to the arsA ATPase family.</text>
</comment>